<feature type="repeat" description="WD" evidence="3">
    <location>
        <begin position="913"/>
        <end position="954"/>
    </location>
</feature>
<dbReference type="CDD" id="cd00200">
    <property type="entry name" value="WD40"/>
    <property type="match status" value="2"/>
</dbReference>
<feature type="compositionally biased region" description="Acidic residues" evidence="4">
    <location>
        <begin position="1331"/>
        <end position="1350"/>
    </location>
</feature>
<dbReference type="Gene3D" id="2.130.10.10">
    <property type="entry name" value="YVTN repeat-like/Quinoprotein amine dehydrogenase"/>
    <property type="match status" value="5"/>
</dbReference>
<dbReference type="InterPro" id="IPR036322">
    <property type="entry name" value="WD40_repeat_dom_sf"/>
</dbReference>
<dbReference type="InterPro" id="IPR001680">
    <property type="entry name" value="WD40_rpt"/>
</dbReference>
<evidence type="ECO:0000259" key="5">
    <source>
        <dbReference type="Pfam" id="PF05729"/>
    </source>
</evidence>
<evidence type="ECO:0000256" key="2">
    <source>
        <dbReference type="ARBA" id="ARBA00022737"/>
    </source>
</evidence>
<dbReference type="SMART" id="SM00320">
    <property type="entry name" value="WD40"/>
    <property type="match status" value="14"/>
</dbReference>
<dbReference type="InterPro" id="IPR019775">
    <property type="entry name" value="WD40_repeat_CS"/>
</dbReference>
<dbReference type="KEGG" id="mcys:MCB1EB_1849"/>
<dbReference type="Pfam" id="PF05729">
    <property type="entry name" value="NACHT"/>
    <property type="match status" value="1"/>
</dbReference>
<dbReference type="SUPFAM" id="SSF141571">
    <property type="entry name" value="Pentapeptide repeat-like"/>
    <property type="match status" value="1"/>
</dbReference>
<dbReference type="InterPro" id="IPR015943">
    <property type="entry name" value="WD40/YVTN_repeat-like_dom_sf"/>
</dbReference>
<gene>
    <name evidence="6" type="ORF">MCB1EB_1849</name>
</gene>
<evidence type="ECO:0000256" key="1">
    <source>
        <dbReference type="ARBA" id="ARBA00022574"/>
    </source>
</evidence>
<dbReference type="SUPFAM" id="SSF50978">
    <property type="entry name" value="WD40 repeat-like"/>
    <property type="match status" value="3"/>
</dbReference>
<feature type="region of interest" description="Disordered" evidence="4">
    <location>
        <begin position="1325"/>
        <end position="1350"/>
    </location>
</feature>
<dbReference type="PROSITE" id="PS50082">
    <property type="entry name" value="WD_REPEATS_2"/>
    <property type="match status" value="12"/>
</dbReference>
<dbReference type="PANTHER" id="PTHR22847:SF637">
    <property type="entry name" value="WD REPEAT DOMAIN 5B"/>
    <property type="match status" value="1"/>
</dbReference>
<evidence type="ECO:0000313" key="7">
    <source>
        <dbReference type="Proteomes" id="UP000282597"/>
    </source>
</evidence>
<dbReference type="SUPFAM" id="SSF52540">
    <property type="entry name" value="P-loop containing nucleoside triphosphate hydrolases"/>
    <property type="match status" value="1"/>
</dbReference>
<dbReference type="PROSITE" id="PS50294">
    <property type="entry name" value="WD_REPEATS_REGION"/>
    <property type="match status" value="12"/>
</dbReference>
<feature type="repeat" description="WD" evidence="3">
    <location>
        <begin position="703"/>
        <end position="744"/>
    </location>
</feature>
<organism evidence="6 7">
    <name type="scientific">Mycoavidus cysteinexigens</name>
    <dbReference type="NCBI Taxonomy" id="1553431"/>
    <lineage>
        <taxon>Bacteria</taxon>
        <taxon>Pseudomonadati</taxon>
        <taxon>Pseudomonadota</taxon>
        <taxon>Betaproteobacteria</taxon>
        <taxon>Burkholderiales</taxon>
        <taxon>Burkholderiaceae</taxon>
        <taxon>Mycoavidus</taxon>
    </lineage>
</organism>
<dbReference type="InterPro" id="IPR020472">
    <property type="entry name" value="WD40_PAC1"/>
</dbReference>
<dbReference type="InterPro" id="IPR007111">
    <property type="entry name" value="NACHT_NTPase"/>
</dbReference>
<keyword evidence="2" id="KW-0677">Repeat</keyword>
<dbReference type="Gene3D" id="2.160.20.80">
    <property type="entry name" value="E3 ubiquitin-protein ligase SopA"/>
    <property type="match status" value="1"/>
</dbReference>
<evidence type="ECO:0000256" key="3">
    <source>
        <dbReference type="PROSITE-ProRule" id="PRU00221"/>
    </source>
</evidence>
<feature type="repeat" description="WD" evidence="3">
    <location>
        <begin position="1165"/>
        <end position="1206"/>
    </location>
</feature>
<dbReference type="EMBL" id="AP018150">
    <property type="protein sequence ID" value="BBE10010.1"/>
    <property type="molecule type" value="Genomic_DNA"/>
</dbReference>
<keyword evidence="7" id="KW-1185">Reference proteome</keyword>
<accession>A0A2Z6EX24</accession>
<feature type="repeat" description="WD" evidence="3">
    <location>
        <begin position="745"/>
        <end position="786"/>
    </location>
</feature>
<dbReference type="InterPro" id="IPR001646">
    <property type="entry name" value="5peptide_repeat"/>
</dbReference>
<feature type="repeat" description="WD" evidence="3">
    <location>
        <begin position="1081"/>
        <end position="1122"/>
    </location>
</feature>
<keyword evidence="1 3" id="KW-0853">WD repeat</keyword>
<dbReference type="PRINTS" id="PR00320">
    <property type="entry name" value="GPROTEINBRPT"/>
</dbReference>
<dbReference type="PANTHER" id="PTHR22847">
    <property type="entry name" value="WD40 REPEAT PROTEIN"/>
    <property type="match status" value="1"/>
</dbReference>
<dbReference type="Gene3D" id="3.40.50.300">
    <property type="entry name" value="P-loop containing nucleotide triphosphate hydrolases"/>
    <property type="match status" value="1"/>
</dbReference>
<feature type="repeat" description="WD" evidence="3">
    <location>
        <begin position="955"/>
        <end position="996"/>
    </location>
</feature>
<dbReference type="Proteomes" id="UP000282597">
    <property type="component" value="Chromosome"/>
</dbReference>
<protein>
    <submittedName>
        <fullName evidence="6">WD40 repeat-containing protein</fullName>
    </submittedName>
</protein>
<name>A0A2Z6EX24_9BURK</name>
<evidence type="ECO:0000313" key="6">
    <source>
        <dbReference type="EMBL" id="BBE10010.1"/>
    </source>
</evidence>
<feature type="repeat" description="WD" evidence="3">
    <location>
        <begin position="1039"/>
        <end position="1080"/>
    </location>
</feature>
<dbReference type="RefSeq" id="WP_126354012.1">
    <property type="nucleotide sequence ID" value="NZ_AP018150.1"/>
</dbReference>
<feature type="repeat" description="WD" evidence="3">
    <location>
        <begin position="871"/>
        <end position="912"/>
    </location>
</feature>
<dbReference type="PROSITE" id="PS00678">
    <property type="entry name" value="WD_REPEATS_1"/>
    <property type="match status" value="9"/>
</dbReference>
<feature type="repeat" description="WD" evidence="3">
    <location>
        <begin position="997"/>
        <end position="1038"/>
    </location>
</feature>
<dbReference type="Pfam" id="PF00400">
    <property type="entry name" value="WD40"/>
    <property type="match status" value="12"/>
</dbReference>
<feature type="repeat" description="WD" evidence="3">
    <location>
        <begin position="829"/>
        <end position="870"/>
    </location>
</feature>
<proteinExistence type="predicted"/>
<dbReference type="Pfam" id="PF00805">
    <property type="entry name" value="Pentapeptide"/>
    <property type="match status" value="1"/>
</dbReference>
<dbReference type="InterPro" id="IPR027417">
    <property type="entry name" value="P-loop_NTPase"/>
</dbReference>
<feature type="repeat" description="WD" evidence="3">
    <location>
        <begin position="1123"/>
        <end position="1164"/>
    </location>
</feature>
<feature type="domain" description="NACHT" evidence="5">
    <location>
        <begin position="151"/>
        <end position="305"/>
    </location>
</feature>
<reference evidence="6 7" key="1">
    <citation type="journal article" date="2018" name="Microbes Environ.">
        <title>Comparative Genomic Insights into Endofungal Lifestyles of Two Bacterial Endosymbionts, Mycoavidus cysteinexigens and Burkholderia rhizoxinica.</title>
        <authorList>
            <person name="Sharmin D."/>
            <person name="Guo Y."/>
            <person name="Nishizawa T."/>
            <person name="Ohshima S."/>
            <person name="Sato Y."/>
            <person name="Takashima Y."/>
            <person name="Narisawa K."/>
            <person name="Ohta H."/>
        </authorList>
    </citation>
    <scope>NUCLEOTIDE SEQUENCE [LARGE SCALE GENOMIC DNA]</scope>
    <source>
        <strain evidence="6 7">B1-EB</strain>
    </source>
</reference>
<evidence type="ECO:0000256" key="4">
    <source>
        <dbReference type="SAM" id="MobiDB-lite"/>
    </source>
</evidence>
<feature type="repeat" description="WD" evidence="3">
    <location>
        <begin position="787"/>
        <end position="828"/>
    </location>
</feature>
<sequence length="1350" mass="149591">MSSINSGQSPLPSLASYFPQINSAFSDTQTRADDSSENKVQIGNGFLNNLTIGNNNTANNHIHLAAADSKLIETLMLQHIFALQPNIKPLVNLNSAIEALQKRYLKGLQEDNEVKDALSNYVEPEGMELHDSTRFDLKSNVQDFLNSNKKVLLLLGEAGSGKSTFNRDLAVSLWAAYIQSGKSENMPIPVFIGLSSLLGPDRNLVSAFFERHGFSKEQIKELQSKHRFVLILDGFDEIEHRQQVFYKDNELNDWKGAKIIISSRPEYLGPNYQYKFHPPGERTALQEYRLAPFSEETIKRYVDRYSEIHPDALWSAEKYKKELEEPSLKELVSNPFLLKITLSVLPELSQRGQIENQSLTRIAIYDQFVKSWFDRSQQRLDQILELNSKERDEFKKIERGGFANFGVEYSQELALEMYQAGEVIASYKASTYAKWKKNNSATEGDWRRRLLGDEETSTVLMRLNAPLICQDRPNDLGKEYRFIHKSLRDYFVAREMWQELESTAGSDASIGEPLNEMKNVQGLWKMLNDSDQVDQKGLLNRFNLVEDVAIQRFLVERVRQNKALMKPLLAWIKASKQVESVSQGAANAITILVKAGIQFNGMDLKGIKVPGADLSFGVFDSAQLQEADLSGANLRNIWLREANLNGAQMDGVEFGEWPYLKEESVVLSCAYSPDGGFCAAAVGVEKGVINVYQTSNWEKILTLTGHTSPVRSVAYSPQGDQFASGSEDNTVRLWNVQNGVHGYTLRGHTEGVYSVAYSPQGDQLASGSGDKTVCLWNVQKGVLVRTLKGHTNVVTGVAYSPQGDLLASGSLDRTVRLWSVQSGAHGHILRGHTDGVYSVAYSPQGDQLASGSLDKTARLWDVKTGEVRHNLRGHTGFVLNVVYSPQGDQLASSSDDNTVYLWEVQTGAPLRILSGHTNSVISAAYSPQGNQLASSGGDKIIRLWEVKTGSAYYNLRSHTSGVTGVAYSPKRGQLASCSNDNSIRLWTVQSGVSSHILRGGERGVYSVAYSPQGDQLASGSFDNVVRLWNAQSGEPGHTLRGHTNPVRSVAYSPQGDQLASGSEDNTVCLWNVQKGVRVCTLKGHTNVVTGVAYSPQGDQLASGSGDKTVCLWNVQKGVRVRTLKGHTEGVYSVAYSPQGDQLASGSGDKTVRLWNVQKGVRVRILKGHTESVYSVAYSPQGDQLASGSSDWTVQLWDVSSGDCQKVIRDFNGVVKTVAWKANPEGDYLLVGSGDTFVREWRVIKERSECHVELCWRSMHTSLTVTKASVLEVQGLSEINHQLLKQRGAVLAYRDNESDIASSEEKCDEIPSEGEYSDEIYSEEGDSIHELSEEEDSWSTISEEESVVYEF</sequence>